<dbReference type="SUPFAM" id="SSF48239">
    <property type="entry name" value="Terpenoid cyclases/Protein prenyltransferases"/>
    <property type="match status" value="1"/>
</dbReference>
<dbReference type="Proteomes" id="UP000326939">
    <property type="component" value="Chromosome 13"/>
</dbReference>
<evidence type="ECO:0000256" key="1">
    <source>
        <dbReference type="ARBA" id="ARBA00012656"/>
    </source>
</evidence>
<dbReference type="PANTHER" id="PTHR47908:SF2">
    <property type="entry name" value="TETRATRICOPEPTIDE REPEAT (TPR)-LIKE SUPERFAMILY PROTEIN"/>
    <property type="match status" value="1"/>
</dbReference>
<proteinExistence type="predicted"/>
<dbReference type="GO" id="GO:0004663">
    <property type="term" value="F:Rab geranylgeranyltransferase activity"/>
    <property type="evidence" value="ECO:0007669"/>
    <property type="project" value="UniProtKB-EC"/>
</dbReference>
<evidence type="ECO:0000259" key="4">
    <source>
        <dbReference type="Pfam" id="PF00432"/>
    </source>
</evidence>
<accession>A0A5N5KG00</accession>
<dbReference type="InterPro" id="IPR011990">
    <property type="entry name" value="TPR-like_helical_dom_sf"/>
</dbReference>
<dbReference type="AlphaFoldDB" id="A0A5N5KG00"/>
<keyword evidence="2" id="KW-0677">Repeat</keyword>
<dbReference type="InterPro" id="IPR008930">
    <property type="entry name" value="Terpenoid_cyclase/PrenylTrfase"/>
</dbReference>
<dbReference type="Gene3D" id="1.50.10.20">
    <property type="match status" value="1"/>
</dbReference>
<reference evidence="6" key="1">
    <citation type="journal article" date="2019" name="Gigascience">
        <title>De novo genome assembly of the endangered Acer yangbiense, a plant species with extremely small populations endemic to Yunnan Province, China.</title>
        <authorList>
            <person name="Yang J."/>
            <person name="Wariss H.M."/>
            <person name="Tao L."/>
            <person name="Zhang R."/>
            <person name="Yun Q."/>
            <person name="Hollingsworth P."/>
            <person name="Dao Z."/>
            <person name="Luo G."/>
            <person name="Guo H."/>
            <person name="Ma Y."/>
            <person name="Sun W."/>
        </authorList>
    </citation>
    <scope>NUCLEOTIDE SEQUENCE [LARGE SCALE GENOMIC DNA]</scope>
    <source>
        <strain evidence="6">cv. br00</strain>
    </source>
</reference>
<dbReference type="CDD" id="cd02894">
    <property type="entry name" value="GGTase-II"/>
    <property type="match status" value="1"/>
</dbReference>
<dbReference type="GO" id="GO:0009507">
    <property type="term" value="C:chloroplast"/>
    <property type="evidence" value="ECO:0007669"/>
    <property type="project" value="TreeGrafter"/>
</dbReference>
<evidence type="ECO:0000256" key="2">
    <source>
        <dbReference type="ARBA" id="ARBA00022737"/>
    </source>
</evidence>
<dbReference type="Gene3D" id="1.25.40.10">
    <property type="entry name" value="Tetratricopeptide repeat domain"/>
    <property type="match status" value="1"/>
</dbReference>
<dbReference type="SUPFAM" id="SSF48452">
    <property type="entry name" value="TPR-like"/>
    <property type="match status" value="1"/>
</dbReference>
<name>A0A5N5KG00_9ROSI</name>
<dbReference type="EC" id="2.5.1.60" evidence="1"/>
<organism evidence="5 6">
    <name type="scientific">Salix brachista</name>
    <dbReference type="NCBI Taxonomy" id="2182728"/>
    <lineage>
        <taxon>Eukaryota</taxon>
        <taxon>Viridiplantae</taxon>
        <taxon>Streptophyta</taxon>
        <taxon>Embryophyta</taxon>
        <taxon>Tracheophyta</taxon>
        <taxon>Spermatophyta</taxon>
        <taxon>Magnoliopsida</taxon>
        <taxon>eudicotyledons</taxon>
        <taxon>Gunneridae</taxon>
        <taxon>Pentapetalae</taxon>
        <taxon>rosids</taxon>
        <taxon>fabids</taxon>
        <taxon>Malpighiales</taxon>
        <taxon>Salicaceae</taxon>
        <taxon>Saliceae</taxon>
        <taxon>Salix</taxon>
    </lineage>
</organism>
<sequence>MSSIPIQLIIGHPFLGLLNLMPDISGLQNEDGSFSGDEWGEVDSRFSYLAICCLSILHRLDKMNVEKAVNYIASCKNVDGGFGCTPGGESHAGQIFCCVGALAITGSLHHVDKDLLGWWLCERQVKSGGLNGRPEKLPDVCYSWWVLSSLIMTDRVHWINKDKLVKFILNCQDIENGGISDRPEDAVDVFHTYFGVAGLSLLEYPGLKAIDPAHALPVDVTCLLNSPVIPNNSRIFNGTSFSSSYTSSQDVFPLILYINKEASQVPTVCPKPKKTGTPATSTSNCQIGAHTCDWLPFGALSLSLSNHPVSTVCPKPKKTGTQTTSTFTTSNCQIGVHISIVTSMALNHSFNHIFPISSSSSKHKHSLTTILPFSLKTHTNSHFFSTNISSRIHNLQNPLPTFTRRLFLPSVSGIWDALTGGNNNPREAVMAIRRGMLLFRQGDVLGSLVEFDKAIELDTRQKACKFLGILIVCFLRVVENVDLMRIMMKLCGGCDLDLWQRGLSLYYVDRFEEGAEQFRIDVAQNPNDTEESIWCFLCEAQLYGVDEARKRFLEVGRDPRPVMREALSMFKDGGDPEKFATAFSNGQENEYFYASLYAGLYHEAQKEPEAAKVQIIAACRSPYGQRSDDYMASLAKVHCLCRNWSSD</sequence>
<dbReference type="InterPro" id="IPR001330">
    <property type="entry name" value="Prenyltrans"/>
</dbReference>
<keyword evidence="6" id="KW-1185">Reference proteome</keyword>
<comment type="catalytic activity">
    <reaction evidence="3">
        <text>geranylgeranyl diphosphate + L-cysteinyl-[protein] = S-geranylgeranyl-L-cysteinyl-[protein] + diphosphate</text>
        <dbReference type="Rhea" id="RHEA:21240"/>
        <dbReference type="Rhea" id="RHEA-COMP:10131"/>
        <dbReference type="Rhea" id="RHEA-COMP:11537"/>
        <dbReference type="ChEBI" id="CHEBI:29950"/>
        <dbReference type="ChEBI" id="CHEBI:33019"/>
        <dbReference type="ChEBI" id="CHEBI:57533"/>
        <dbReference type="ChEBI" id="CHEBI:86021"/>
        <dbReference type="EC" id="2.5.1.60"/>
    </reaction>
</comment>
<gene>
    <name evidence="5" type="ORF">DKX38_019267</name>
</gene>
<evidence type="ECO:0000313" key="6">
    <source>
        <dbReference type="Proteomes" id="UP000326939"/>
    </source>
</evidence>
<dbReference type="InterPro" id="IPR026873">
    <property type="entry name" value="Ptb1"/>
</dbReference>
<dbReference type="PANTHER" id="PTHR47908">
    <property type="match status" value="1"/>
</dbReference>
<comment type="caution">
    <text evidence="5">The sequence shown here is derived from an EMBL/GenBank/DDBJ whole genome shotgun (WGS) entry which is preliminary data.</text>
</comment>
<evidence type="ECO:0000313" key="5">
    <source>
        <dbReference type="EMBL" id="KAB5529186.1"/>
    </source>
</evidence>
<protein>
    <recommendedName>
        <fullName evidence="1">protein geranylgeranyltransferase type II</fullName>
        <ecNumber evidence="1">2.5.1.60</ecNumber>
    </recommendedName>
</protein>
<dbReference type="Pfam" id="PF00432">
    <property type="entry name" value="Prenyltrans"/>
    <property type="match status" value="1"/>
</dbReference>
<feature type="domain" description="Prenyltransferase alpha-alpha toroid" evidence="4">
    <location>
        <begin position="24"/>
        <end position="215"/>
    </location>
</feature>
<dbReference type="EMBL" id="VDCV01000013">
    <property type="protein sequence ID" value="KAB5529186.1"/>
    <property type="molecule type" value="Genomic_DNA"/>
</dbReference>
<evidence type="ECO:0000256" key="3">
    <source>
        <dbReference type="ARBA" id="ARBA00047658"/>
    </source>
</evidence>